<reference evidence="1 2" key="1">
    <citation type="journal article" date="2019" name="Commun. Biol.">
        <title>The bagworm genome reveals a unique fibroin gene that provides high tensile strength.</title>
        <authorList>
            <person name="Kono N."/>
            <person name="Nakamura H."/>
            <person name="Ohtoshi R."/>
            <person name="Tomita M."/>
            <person name="Numata K."/>
            <person name="Arakawa K."/>
        </authorList>
    </citation>
    <scope>NUCLEOTIDE SEQUENCE [LARGE SCALE GENOMIC DNA]</scope>
</reference>
<name>A0A4C1U059_EUMVA</name>
<dbReference type="EMBL" id="BGZK01000110">
    <property type="protein sequence ID" value="GBP19702.1"/>
    <property type="molecule type" value="Genomic_DNA"/>
</dbReference>
<accession>A0A4C1U059</accession>
<organism evidence="1 2">
    <name type="scientific">Eumeta variegata</name>
    <name type="common">Bagworm moth</name>
    <name type="synonym">Eumeta japonica</name>
    <dbReference type="NCBI Taxonomy" id="151549"/>
    <lineage>
        <taxon>Eukaryota</taxon>
        <taxon>Metazoa</taxon>
        <taxon>Ecdysozoa</taxon>
        <taxon>Arthropoda</taxon>
        <taxon>Hexapoda</taxon>
        <taxon>Insecta</taxon>
        <taxon>Pterygota</taxon>
        <taxon>Neoptera</taxon>
        <taxon>Endopterygota</taxon>
        <taxon>Lepidoptera</taxon>
        <taxon>Glossata</taxon>
        <taxon>Ditrysia</taxon>
        <taxon>Tineoidea</taxon>
        <taxon>Psychidae</taxon>
        <taxon>Oiketicinae</taxon>
        <taxon>Eumeta</taxon>
    </lineage>
</organism>
<sequence>MEYIDFRPQYKSYFPPMPIVLSYSSRRIDSEVRVGRAAEGPLCGGCGGAFPRFTAANNAHVTGIVTRRALCATTLAFCVRCDDVIKPA</sequence>
<dbReference type="AlphaFoldDB" id="A0A4C1U059"/>
<evidence type="ECO:0000313" key="1">
    <source>
        <dbReference type="EMBL" id="GBP19702.1"/>
    </source>
</evidence>
<evidence type="ECO:0000313" key="2">
    <source>
        <dbReference type="Proteomes" id="UP000299102"/>
    </source>
</evidence>
<gene>
    <name evidence="1" type="ORF">EVAR_75674_1</name>
</gene>
<comment type="caution">
    <text evidence="1">The sequence shown here is derived from an EMBL/GenBank/DDBJ whole genome shotgun (WGS) entry which is preliminary data.</text>
</comment>
<protein>
    <submittedName>
        <fullName evidence="1">Uncharacterized protein</fullName>
    </submittedName>
</protein>
<dbReference type="Proteomes" id="UP000299102">
    <property type="component" value="Unassembled WGS sequence"/>
</dbReference>
<keyword evidence="2" id="KW-1185">Reference proteome</keyword>
<proteinExistence type="predicted"/>